<comment type="similarity">
    <text evidence="1">Belongs to the NAD(P)-dependent epimerase/dehydratase family.</text>
</comment>
<name>A0A1Y6K169_9CHLR</name>
<feature type="domain" description="NAD-dependent epimerase/dehydratase" evidence="2">
    <location>
        <begin position="4"/>
        <end position="236"/>
    </location>
</feature>
<dbReference type="InterPro" id="IPR020904">
    <property type="entry name" value="Sc_DH/Rdtase_CS"/>
</dbReference>
<keyword evidence="4" id="KW-1185">Reference proteome</keyword>
<dbReference type="Gene3D" id="3.40.50.720">
    <property type="entry name" value="NAD(P)-binding Rossmann-like Domain"/>
    <property type="match status" value="1"/>
</dbReference>
<proteinExistence type="inferred from homology"/>
<dbReference type="Pfam" id="PF01370">
    <property type="entry name" value="Epimerase"/>
    <property type="match status" value="1"/>
</dbReference>
<dbReference type="RefSeq" id="WP_087861367.1">
    <property type="nucleotide sequence ID" value="NZ_LT859958.1"/>
</dbReference>
<dbReference type="InterPro" id="IPR001509">
    <property type="entry name" value="Epimerase_deHydtase"/>
</dbReference>
<organism evidence="3 4">
    <name type="scientific">Candidatus Brevifilum fermentans</name>
    <dbReference type="NCBI Taxonomy" id="1986204"/>
    <lineage>
        <taxon>Bacteria</taxon>
        <taxon>Bacillati</taxon>
        <taxon>Chloroflexota</taxon>
        <taxon>Anaerolineae</taxon>
        <taxon>Anaerolineales</taxon>
        <taxon>Anaerolineaceae</taxon>
        <taxon>Candidatus Brevifilum</taxon>
    </lineage>
</organism>
<dbReference type="SUPFAM" id="SSF51735">
    <property type="entry name" value="NAD(P)-binding Rossmann-fold domains"/>
    <property type="match status" value="1"/>
</dbReference>
<dbReference type="OrthoDB" id="9803061at2"/>
<accession>A0A1Y6K169</accession>
<dbReference type="Gene3D" id="3.90.25.10">
    <property type="entry name" value="UDP-galactose 4-epimerase, domain 1"/>
    <property type="match status" value="1"/>
</dbReference>
<sequence length="310" mass="33366">MNFLITGGAGFLGAALSNRLLRQGHHVRVLDDLSTGNPNALDPEVHFTRGDINDRPKLWTLLQDIDCVYHMAARVSVPESILFPRDYTAVNVVGTVNLMEAARDAGTPKVVLASSGAVYGEQKQPVLTEDLAPRPGSPYAVSKLSSEWYVRTIGALSGIQTLCLRIFNAYGPGQHIPASHPPVIPNFIRQSLQNGTLVFHGDANQTRDYVYVDDVVNALVAAASAQGVNGMVINVGSGSETSIRDLANVVIKVTGGNPEEVYNTRISGGVSRMCADLTLAKEKLDYIPLVPLEMGIRLTLEDHIKAKNGL</sequence>
<dbReference type="Proteomes" id="UP000195514">
    <property type="component" value="Chromosome I"/>
</dbReference>
<dbReference type="PROSITE" id="PS00061">
    <property type="entry name" value="ADH_SHORT"/>
    <property type="match status" value="1"/>
</dbReference>
<evidence type="ECO:0000313" key="4">
    <source>
        <dbReference type="Proteomes" id="UP000195514"/>
    </source>
</evidence>
<dbReference type="InterPro" id="IPR036291">
    <property type="entry name" value="NAD(P)-bd_dom_sf"/>
</dbReference>
<dbReference type="AlphaFoldDB" id="A0A1Y6K169"/>
<evidence type="ECO:0000313" key="3">
    <source>
        <dbReference type="EMBL" id="SMX53432.1"/>
    </source>
</evidence>
<dbReference type="KEGG" id="abat:CFX1CAM_0366"/>
<gene>
    <name evidence="3" type="ORF">CFX1CAM_0366</name>
</gene>
<reference evidence="4" key="1">
    <citation type="submission" date="2017-05" db="EMBL/GenBank/DDBJ databases">
        <authorList>
            <person name="Kirkegaard R."/>
            <person name="Mcilroy J S."/>
        </authorList>
    </citation>
    <scope>NUCLEOTIDE SEQUENCE [LARGE SCALE GENOMIC DNA]</scope>
</reference>
<protein>
    <submittedName>
        <fullName evidence="3">NAD-dependent epimerase/dehydratase family protein</fullName>
    </submittedName>
</protein>
<dbReference type="EMBL" id="LT859958">
    <property type="protein sequence ID" value="SMX53432.1"/>
    <property type="molecule type" value="Genomic_DNA"/>
</dbReference>
<evidence type="ECO:0000259" key="2">
    <source>
        <dbReference type="Pfam" id="PF01370"/>
    </source>
</evidence>
<dbReference type="PANTHER" id="PTHR43000">
    <property type="entry name" value="DTDP-D-GLUCOSE 4,6-DEHYDRATASE-RELATED"/>
    <property type="match status" value="1"/>
</dbReference>
<evidence type="ECO:0000256" key="1">
    <source>
        <dbReference type="ARBA" id="ARBA00007637"/>
    </source>
</evidence>